<accession>A0A818EYP3</accession>
<dbReference type="AlphaFoldDB" id="A0A818EYP3"/>
<evidence type="ECO:0000313" key="2">
    <source>
        <dbReference type="Proteomes" id="UP000663872"/>
    </source>
</evidence>
<name>A0A818EYP3_9BILA</name>
<protein>
    <submittedName>
        <fullName evidence="1">Uncharacterized protein</fullName>
    </submittedName>
</protein>
<dbReference type="EMBL" id="CAJNYT010002350">
    <property type="protein sequence ID" value="CAF3465746.1"/>
    <property type="molecule type" value="Genomic_DNA"/>
</dbReference>
<organism evidence="1 2">
    <name type="scientific">Rotaria socialis</name>
    <dbReference type="NCBI Taxonomy" id="392032"/>
    <lineage>
        <taxon>Eukaryota</taxon>
        <taxon>Metazoa</taxon>
        <taxon>Spiralia</taxon>
        <taxon>Gnathifera</taxon>
        <taxon>Rotifera</taxon>
        <taxon>Eurotatoria</taxon>
        <taxon>Bdelloidea</taxon>
        <taxon>Philodinida</taxon>
        <taxon>Philodinidae</taxon>
        <taxon>Rotaria</taxon>
    </lineage>
</organism>
<evidence type="ECO:0000313" key="1">
    <source>
        <dbReference type="EMBL" id="CAF3465746.1"/>
    </source>
</evidence>
<comment type="caution">
    <text evidence="1">The sequence shown here is derived from an EMBL/GenBank/DDBJ whole genome shotgun (WGS) entry which is preliminary data.</text>
</comment>
<feature type="non-terminal residue" evidence="1">
    <location>
        <position position="1"/>
    </location>
</feature>
<proteinExistence type="predicted"/>
<sequence length="67" mass="7746">NDAKIVFVIDNALWHNRLTRDTTAPKLSLWKEYIIRWLNTHNINVPAKVATAELPEIVVKNLPKKTI</sequence>
<gene>
    <name evidence="1" type="ORF">GRG538_LOCUS15279</name>
</gene>
<reference evidence="1" key="1">
    <citation type="submission" date="2021-02" db="EMBL/GenBank/DDBJ databases">
        <authorList>
            <person name="Nowell W R."/>
        </authorList>
    </citation>
    <scope>NUCLEOTIDE SEQUENCE</scope>
</reference>
<dbReference type="Proteomes" id="UP000663872">
    <property type="component" value="Unassembled WGS sequence"/>
</dbReference>